<dbReference type="GO" id="GO:0047429">
    <property type="term" value="F:nucleoside triphosphate diphosphatase activity"/>
    <property type="evidence" value="ECO:0007669"/>
    <property type="project" value="InterPro"/>
</dbReference>
<keyword evidence="2" id="KW-1185">Reference proteome</keyword>
<dbReference type="PANTHER" id="PTHR46523">
    <property type="entry name" value="DCTP PYROPHOSPHATASE 1"/>
    <property type="match status" value="1"/>
</dbReference>
<evidence type="ECO:0008006" key="3">
    <source>
        <dbReference type="Google" id="ProtNLM"/>
    </source>
</evidence>
<dbReference type="Gene3D" id="1.10.287.1080">
    <property type="entry name" value="MazG-like"/>
    <property type="match status" value="1"/>
</dbReference>
<dbReference type="AlphaFoldDB" id="A0A5B9QM26"/>
<dbReference type="PIRSF" id="PIRSF029826">
    <property type="entry name" value="UCP029826_pph"/>
    <property type="match status" value="1"/>
</dbReference>
<gene>
    <name evidence="1" type="ORF">UC8_08300</name>
</gene>
<dbReference type="KEGG" id="rul:UC8_08300"/>
<dbReference type="InterPro" id="IPR025984">
    <property type="entry name" value="DCTPP"/>
</dbReference>
<dbReference type="SUPFAM" id="SSF101386">
    <property type="entry name" value="all-alpha NTP pyrophosphatases"/>
    <property type="match status" value="1"/>
</dbReference>
<organism evidence="1 2">
    <name type="scientific">Roseimaritima ulvae</name>
    <dbReference type="NCBI Taxonomy" id="980254"/>
    <lineage>
        <taxon>Bacteria</taxon>
        <taxon>Pseudomonadati</taxon>
        <taxon>Planctomycetota</taxon>
        <taxon>Planctomycetia</taxon>
        <taxon>Pirellulales</taxon>
        <taxon>Pirellulaceae</taxon>
        <taxon>Roseimaritima</taxon>
    </lineage>
</organism>
<dbReference type="CDD" id="cd11537">
    <property type="entry name" value="NTP-PPase_RS21-C6_like"/>
    <property type="match status" value="1"/>
</dbReference>
<dbReference type="GO" id="GO:0009143">
    <property type="term" value="P:nucleoside triphosphate catabolic process"/>
    <property type="evidence" value="ECO:0007669"/>
    <property type="project" value="InterPro"/>
</dbReference>
<name>A0A5B9QM26_9BACT</name>
<dbReference type="InterPro" id="IPR052555">
    <property type="entry name" value="dCTP_Pyrophosphatase"/>
</dbReference>
<evidence type="ECO:0000313" key="1">
    <source>
        <dbReference type="EMBL" id="QEG38872.1"/>
    </source>
</evidence>
<sequence length="117" mass="13441">MSDDRQTPVDELRQLVRTFVAERNWESFHNPKNLAMSLSIEAGELMEHFQWLSLDEARRRAADPQHREAIADEVADCLAYVLAMADAVGLDLSTELRRKMIKNADKYPLEPRDPSTD</sequence>
<evidence type="ECO:0000313" key="2">
    <source>
        <dbReference type="Proteomes" id="UP000325286"/>
    </source>
</evidence>
<dbReference type="Pfam" id="PF12643">
    <property type="entry name" value="MazG-like"/>
    <property type="match status" value="1"/>
</dbReference>
<dbReference type="Proteomes" id="UP000325286">
    <property type="component" value="Chromosome"/>
</dbReference>
<dbReference type="PANTHER" id="PTHR46523:SF1">
    <property type="entry name" value="DCTP PYROPHOSPHATASE 1"/>
    <property type="match status" value="1"/>
</dbReference>
<dbReference type="RefSeq" id="WP_068140429.1">
    <property type="nucleotide sequence ID" value="NZ_CP042914.1"/>
</dbReference>
<proteinExistence type="predicted"/>
<accession>A0A5B9QM26</accession>
<reference evidence="1 2" key="1">
    <citation type="submission" date="2019-08" db="EMBL/GenBank/DDBJ databases">
        <title>Deep-cultivation of Planctomycetes and their phenomic and genomic characterization uncovers novel biology.</title>
        <authorList>
            <person name="Wiegand S."/>
            <person name="Jogler M."/>
            <person name="Boedeker C."/>
            <person name="Pinto D."/>
            <person name="Vollmers J."/>
            <person name="Rivas-Marin E."/>
            <person name="Kohn T."/>
            <person name="Peeters S.H."/>
            <person name="Heuer A."/>
            <person name="Rast P."/>
            <person name="Oberbeckmann S."/>
            <person name="Bunk B."/>
            <person name="Jeske O."/>
            <person name="Meyerdierks A."/>
            <person name="Storesund J.E."/>
            <person name="Kallscheuer N."/>
            <person name="Luecker S."/>
            <person name="Lage O.M."/>
            <person name="Pohl T."/>
            <person name="Merkel B.J."/>
            <person name="Hornburger P."/>
            <person name="Mueller R.-W."/>
            <person name="Bruemmer F."/>
            <person name="Labrenz M."/>
            <person name="Spormann A.M."/>
            <person name="Op den Camp H."/>
            <person name="Overmann J."/>
            <person name="Amann R."/>
            <person name="Jetten M.S.M."/>
            <person name="Mascher T."/>
            <person name="Medema M.H."/>
            <person name="Devos D.P."/>
            <person name="Kaster A.-K."/>
            <person name="Ovreas L."/>
            <person name="Rohde M."/>
            <person name="Galperin M.Y."/>
            <person name="Jogler C."/>
        </authorList>
    </citation>
    <scope>NUCLEOTIDE SEQUENCE [LARGE SCALE GENOMIC DNA]</scope>
    <source>
        <strain evidence="1 2">UC8</strain>
    </source>
</reference>
<dbReference type="EMBL" id="CP042914">
    <property type="protein sequence ID" value="QEG38872.1"/>
    <property type="molecule type" value="Genomic_DNA"/>
</dbReference>
<protein>
    <recommendedName>
        <fullName evidence="3">MazG nucleotide pyrophosphohydrolase domain protein</fullName>
    </recommendedName>
</protein>